<evidence type="ECO:0000256" key="5">
    <source>
        <dbReference type="ARBA" id="ARBA00022692"/>
    </source>
</evidence>
<dbReference type="CDD" id="cd08544">
    <property type="entry name" value="Reeler"/>
    <property type="match status" value="1"/>
</dbReference>
<keyword evidence="14" id="KW-1185">Reference proteome</keyword>
<evidence type="ECO:0000256" key="6">
    <source>
        <dbReference type="ARBA" id="ARBA00022982"/>
    </source>
</evidence>
<dbReference type="Gene3D" id="1.20.120.1770">
    <property type="match status" value="1"/>
</dbReference>
<evidence type="ECO:0000256" key="11">
    <source>
        <dbReference type="SAM" id="MobiDB-lite"/>
    </source>
</evidence>
<dbReference type="CDD" id="cd09628">
    <property type="entry name" value="DOMON_SDR_2_like"/>
    <property type="match status" value="2"/>
</dbReference>
<evidence type="ECO:0000313" key="13">
    <source>
        <dbReference type="EMBL" id="KAF6216808.1"/>
    </source>
</evidence>
<comment type="caution">
    <text evidence="13">The sequence shown here is derived from an EMBL/GenBank/DDBJ whole genome shotgun (WGS) entry which is preliminary data.</text>
</comment>
<evidence type="ECO:0000256" key="10">
    <source>
        <dbReference type="ARBA" id="ARBA00023180"/>
    </source>
</evidence>
<comment type="similarity">
    <text evidence="3">Belongs to the FRRS1 family.</text>
</comment>
<feature type="transmembrane region" description="Helical" evidence="12">
    <location>
        <begin position="512"/>
        <end position="535"/>
    </location>
</feature>
<dbReference type="GO" id="GO:0099072">
    <property type="term" value="P:regulation of postsynaptic membrane neurotransmitter receptor levels"/>
    <property type="evidence" value="ECO:0007669"/>
    <property type="project" value="TreeGrafter"/>
</dbReference>
<feature type="transmembrane region" description="Helical" evidence="12">
    <location>
        <begin position="586"/>
        <end position="608"/>
    </location>
</feature>
<gene>
    <name evidence="13" type="ORF">GE061_001158</name>
</gene>
<dbReference type="PROSITE" id="PS51019">
    <property type="entry name" value="REELIN"/>
    <property type="match status" value="1"/>
</dbReference>
<dbReference type="InterPro" id="IPR005018">
    <property type="entry name" value="DOMON_domain"/>
</dbReference>
<keyword evidence="5 12" id="KW-0812">Transmembrane</keyword>
<evidence type="ECO:0000256" key="3">
    <source>
        <dbReference type="ARBA" id="ARBA00009195"/>
    </source>
</evidence>
<dbReference type="EMBL" id="WIXP02000001">
    <property type="protein sequence ID" value="KAF6216808.1"/>
    <property type="molecule type" value="Genomic_DNA"/>
</dbReference>
<keyword evidence="10" id="KW-0325">Glycoprotein</keyword>
<feature type="transmembrane region" description="Helical" evidence="12">
    <location>
        <begin position="653"/>
        <end position="678"/>
    </location>
</feature>
<dbReference type="InterPro" id="IPR042307">
    <property type="entry name" value="Reeler_sf"/>
</dbReference>
<reference evidence="13" key="1">
    <citation type="journal article" date="2021" name="Mol. Ecol. Resour.">
        <title>Apolygus lucorum genome provides insights into omnivorousness and mesophyll feeding.</title>
        <authorList>
            <person name="Liu Y."/>
            <person name="Liu H."/>
            <person name="Wang H."/>
            <person name="Huang T."/>
            <person name="Liu B."/>
            <person name="Yang B."/>
            <person name="Yin L."/>
            <person name="Li B."/>
            <person name="Zhang Y."/>
            <person name="Zhang S."/>
            <person name="Jiang F."/>
            <person name="Zhang X."/>
            <person name="Ren Y."/>
            <person name="Wang B."/>
            <person name="Wang S."/>
            <person name="Lu Y."/>
            <person name="Wu K."/>
            <person name="Fan W."/>
            <person name="Wang G."/>
        </authorList>
    </citation>
    <scope>NUCLEOTIDE SEQUENCE</scope>
    <source>
        <strain evidence="13">12Hb</strain>
    </source>
</reference>
<evidence type="ECO:0000256" key="7">
    <source>
        <dbReference type="ARBA" id="ARBA00022989"/>
    </source>
</evidence>
<feature type="transmembrane region" description="Helical" evidence="12">
    <location>
        <begin position="556"/>
        <end position="574"/>
    </location>
</feature>
<evidence type="ECO:0000256" key="2">
    <source>
        <dbReference type="ARBA" id="ARBA00004141"/>
    </source>
</evidence>
<feature type="transmembrane region" description="Helical" evidence="12">
    <location>
        <begin position="719"/>
        <end position="744"/>
    </location>
</feature>
<dbReference type="Pfam" id="PF02014">
    <property type="entry name" value="Reeler"/>
    <property type="match status" value="1"/>
</dbReference>
<dbReference type="GO" id="GO:0016020">
    <property type="term" value="C:membrane"/>
    <property type="evidence" value="ECO:0007669"/>
    <property type="project" value="UniProtKB-SubCell"/>
</dbReference>
<dbReference type="PANTHER" id="PTHR46902:SF1">
    <property type="entry name" value="DOMON DOMAIN-CONTAINING PROTEIN FRRS1L"/>
    <property type="match status" value="1"/>
</dbReference>
<evidence type="ECO:0000256" key="4">
    <source>
        <dbReference type="ARBA" id="ARBA00022448"/>
    </source>
</evidence>
<dbReference type="InterPro" id="IPR042789">
    <property type="entry name" value="FRRS1L"/>
</dbReference>
<dbReference type="Proteomes" id="UP000466442">
    <property type="component" value="Linkage Group LG1"/>
</dbReference>
<sequence>MCKDMMPHHAGSSPQSSQSPYSFVVEPPAADNGVVQVRLSGSSPFVGVMIEGRTALDGDSVGQFINVPDNFQTLKCNDIPNSAVTHSENSPKDKIQVSWEAPDSFDEDIYFVATVVMNYTTYWTKFASEPTRVTKRTVGSIQDLGNTINKNLYEGCGTRKNCLGSPVGCETKKDCVALIAVRRSGKDYEFEMMALKSKYIAAGFSLDDKMGGDAVVECAYENHREGFEGVNAYRSWNVPNQKANQRQDSNSGVTLREGTYNDGNTYCKVLVSPLTAVGDVTFDLEHNPYYLLLAAGKSTAEGKVGYHDVARESSLASKLLTDYSPIVVHDSFYDGCNVDKSCFGYPDKCVEDQSCQAAASVLVQGTTYNFKLKSKQGAYIALGLSEDDKMGGDSVMECVQERNAVKLYLSWNKPGEKANTREKVNQGGIKLLNSSYSDGVIYCEFTRDASTQLMGVNFDLIREKYFLLLAAGSKLKEKGVGYHDIFFTVSGQKRSLSDVALLTSQSKLFVRLHGSFMVAAWIGTASIGIIFARYFKQTWVESSLCAKDLWFAWHRFFMLITWCLTIVACVLIFIDVGGWVSSTPSLIHAIFGLCTTVLCFIQPIGAAFRPHPTARNRPLFNWMHWLVGNAAHICAVLALFFATPVAKAELPPWLDWILFAYVILYVAVHILLTIAGCISDSKGAERVNTFPLKDLNTSRSALNSVERRMDAPFSGFRKLLLFIHIVGVTAVTAAIIVIICLAPIEAQLSTLQKKIMSV</sequence>
<evidence type="ECO:0000256" key="9">
    <source>
        <dbReference type="ARBA" id="ARBA00023136"/>
    </source>
</evidence>
<proteinExistence type="inferred from homology"/>
<evidence type="ECO:0008006" key="15">
    <source>
        <dbReference type="Google" id="ProtNLM"/>
    </source>
</evidence>
<organism evidence="13 14">
    <name type="scientific">Apolygus lucorum</name>
    <name type="common">Small green plant bug</name>
    <name type="synonym">Lygocoris lucorum</name>
    <dbReference type="NCBI Taxonomy" id="248454"/>
    <lineage>
        <taxon>Eukaryota</taxon>
        <taxon>Metazoa</taxon>
        <taxon>Ecdysozoa</taxon>
        <taxon>Arthropoda</taxon>
        <taxon>Hexapoda</taxon>
        <taxon>Insecta</taxon>
        <taxon>Pterygota</taxon>
        <taxon>Neoptera</taxon>
        <taxon>Paraneoptera</taxon>
        <taxon>Hemiptera</taxon>
        <taxon>Heteroptera</taxon>
        <taxon>Panheteroptera</taxon>
        <taxon>Cimicomorpha</taxon>
        <taxon>Miridae</taxon>
        <taxon>Mirini</taxon>
        <taxon>Apolygus</taxon>
    </lineage>
</organism>
<feature type="transmembrane region" description="Helical" evidence="12">
    <location>
        <begin position="620"/>
        <end position="641"/>
    </location>
</feature>
<dbReference type="CDD" id="cd08760">
    <property type="entry name" value="Cyt_b561_FRRS1_like"/>
    <property type="match status" value="1"/>
</dbReference>
<evidence type="ECO:0000256" key="1">
    <source>
        <dbReference type="ARBA" id="ARBA00001970"/>
    </source>
</evidence>
<dbReference type="InterPro" id="IPR006593">
    <property type="entry name" value="Cyt_b561/ferric_Rdtase_TM"/>
</dbReference>
<keyword evidence="8" id="KW-0408">Iron</keyword>
<evidence type="ECO:0000313" key="14">
    <source>
        <dbReference type="Proteomes" id="UP000466442"/>
    </source>
</evidence>
<dbReference type="PROSITE" id="PS50836">
    <property type="entry name" value="DOMON"/>
    <property type="match status" value="2"/>
</dbReference>
<protein>
    <recommendedName>
        <fullName evidence="15">Cytochrome b561 domain-containing protein</fullName>
    </recommendedName>
</protein>
<keyword evidence="6" id="KW-0249">Electron transport</keyword>
<dbReference type="SMART" id="SM00665">
    <property type="entry name" value="B561"/>
    <property type="match status" value="1"/>
</dbReference>
<evidence type="ECO:0000256" key="12">
    <source>
        <dbReference type="SAM" id="Phobius"/>
    </source>
</evidence>
<dbReference type="PROSITE" id="PS50939">
    <property type="entry name" value="CYTOCHROME_B561"/>
    <property type="match status" value="1"/>
</dbReference>
<dbReference type="AlphaFoldDB" id="A0A6A4K4M5"/>
<evidence type="ECO:0000256" key="8">
    <source>
        <dbReference type="ARBA" id="ARBA00023004"/>
    </source>
</evidence>
<accession>A0A6A4K4M5</accession>
<dbReference type="GO" id="GO:1900449">
    <property type="term" value="P:regulation of glutamate receptor signaling pathway"/>
    <property type="evidence" value="ECO:0007669"/>
    <property type="project" value="InterPro"/>
</dbReference>
<name>A0A6A4K4M5_APOLU</name>
<feature type="region of interest" description="Disordered" evidence="11">
    <location>
        <begin position="1"/>
        <end position="23"/>
    </location>
</feature>
<feature type="compositionally biased region" description="Low complexity" evidence="11">
    <location>
        <begin position="12"/>
        <end position="22"/>
    </location>
</feature>
<dbReference type="InterPro" id="IPR002861">
    <property type="entry name" value="Reeler_dom"/>
</dbReference>
<dbReference type="OrthoDB" id="6372137at2759"/>
<dbReference type="SMART" id="SM00664">
    <property type="entry name" value="DoH"/>
    <property type="match status" value="2"/>
</dbReference>
<comment type="cofactor">
    <cofactor evidence="1">
        <name>heme b</name>
        <dbReference type="ChEBI" id="CHEBI:60344"/>
    </cofactor>
</comment>
<keyword evidence="4" id="KW-0813">Transport</keyword>
<dbReference type="Gene3D" id="2.60.40.4060">
    <property type="entry name" value="Reeler domain"/>
    <property type="match status" value="1"/>
</dbReference>
<dbReference type="PANTHER" id="PTHR46902">
    <property type="entry name" value="DOMON DOMAIN-CONTAINING PROTEIN FRRS1L"/>
    <property type="match status" value="1"/>
</dbReference>
<keyword evidence="7 12" id="KW-1133">Transmembrane helix</keyword>
<comment type="subcellular location">
    <subcellularLocation>
        <location evidence="2">Membrane</location>
        <topology evidence="2">Multi-pass membrane protein</topology>
    </subcellularLocation>
</comment>
<dbReference type="Pfam" id="PF03351">
    <property type="entry name" value="DOMON"/>
    <property type="match status" value="2"/>
</dbReference>
<keyword evidence="9 12" id="KW-0472">Membrane</keyword>